<dbReference type="InterPro" id="IPR034003">
    <property type="entry name" value="ABCG_PDR_2"/>
</dbReference>
<keyword evidence="4 11" id="KW-0812">Transmembrane</keyword>
<dbReference type="InterPro" id="IPR003439">
    <property type="entry name" value="ABC_transporter-like_ATP-bd"/>
</dbReference>
<evidence type="ECO:0000256" key="4">
    <source>
        <dbReference type="ARBA" id="ARBA00022692"/>
    </source>
</evidence>
<keyword evidence="6" id="KW-0547">Nucleotide-binding</keyword>
<dbReference type="EMBL" id="CM003529">
    <property type="protein sequence ID" value="RCV11125.1"/>
    <property type="molecule type" value="Genomic_DNA"/>
</dbReference>
<feature type="transmembrane region" description="Helical" evidence="11">
    <location>
        <begin position="1307"/>
        <end position="1332"/>
    </location>
</feature>
<dbReference type="InterPro" id="IPR013525">
    <property type="entry name" value="ABC2_TM"/>
</dbReference>
<comment type="subcellular location">
    <subcellularLocation>
        <location evidence="1">Membrane</location>
        <topology evidence="1">Multi-pass membrane protein</topology>
    </subcellularLocation>
</comment>
<evidence type="ECO:0000256" key="6">
    <source>
        <dbReference type="ARBA" id="ARBA00022741"/>
    </source>
</evidence>
<feature type="transmembrane region" description="Helical" evidence="11">
    <location>
        <begin position="666"/>
        <end position="692"/>
    </location>
</feature>
<dbReference type="GO" id="GO:0140359">
    <property type="term" value="F:ABC-type transporter activity"/>
    <property type="evidence" value="ECO:0007669"/>
    <property type="project" value="InterPro"/>
</dbReference>
<evidence type="ECO:0000313" key="13">
    <source>
        <dbReference type="EMBL" id="RCV11125.1"/>
    </source>
</evidence>
<dbReference type="FunFam" id="3.40.50.300:FF:000532">
    <property type="entry name" value="ABC transporter G family member 34"/>
    <property type="match status" value="1"/>
</dbReference>
<dbReference type="InterPro" id="IPR043926">
    <property type="entry name" value="ABCG_dom"/>
</dbReference>
<feature type="transmembrane region" description="Helical" evidence="11">
    <location>
        <begin position="586"/>
        <end position="604"/>
    </location>
</feature>
<evidence type="ECO:0000256" key="7">
    <source>
        <dbReference type="ARBA" id="ARBA00022840"/>
    </source>
</evidence>
<organism evidence="13">
    <name type="scientific">Setaria italica</name>
    <name type="common">Foxtail millet</name>
    <name type="synonym">Panicum italicum</name>
    <dbReference type="NCBI Taxonomy" id="4555"/>
    <lineage>
        <taxon>Eukaryota</taxon>
        <taxon>Viridiplantae</taxon>
        <taxon>Streptophyta</taxon>
        <taxon>Embryophyta</taxon>
        <taxon>Tracheophyta</taxon>
        <taxon>Spermatophyta</taxon>
        <taxon>Magnoliopsida</taxon>
        <taxon>Liliopsida</taxon>
        <taxon>Poales</taxon>
        <taxon>Poaceae</taxon>
        <taxon>PACMAD clade</taxon>
        <taxon>Panicoideae</taxon>
        <taxon>Panicodae</taxon>
        <taxon>Paniceae</taxon>
        <taxon>Cenchrinae</taxon>
        <taxon>Setaria</taxon>
    </lineage>
</organism>
<keyword evidence="5" id="KW-0677">Repeat</keyword>
<dbReference type="InterPro" id="IPR013581">
    <property type="entry name" value="PDR_assoc"/>
</dbReference>
<protein>
    <recommendedName>
        <fullName evidence="12">ABC transporter domain-containing protein</fullName>
    </recommendedName>
</protein>
<feature type="transmembrane region" description="Helical" evidence="11">
    <location>
        <begin position="1082"/>
        <end position="1102"/>
    </location>
</feature>
<comment type="similarity">
    <text evidence="2">Belongs to the ABC transporter superfamily. ABCG family. PDR (TC 3.A.1.205) subfamily.</text>
</comment>
<evidence type="ECO:0000256" key="5">
    <source>
        <dbReference type="ARBA" id="ARBA00022737"/>
    </source>
</evidence>
<dbReference type="CDD" id="cd03232">
    <property type="entry name" value="ABCG_PDR_domain2"/>
    <property type="match status" value="1"/>
</dbReference>
<dbReference type="KEGG" id="sita:101774127"/>
<evidence type="ECO:0000256" key="9">
    <source>
        <dbReference type="ARBA" id="ARBA00023136"/>
    </source>
</evidence>
<feature type="transmembrane region" description="Helical" evidence="11">
    <location>
        <begin position="1160"/>
        <end position="1183"/>
    </location>
</feature>
<dbReference type="GO" id="GO:0016887">
    <property type="term" value="F:ATP hydrolysis activity"/>
    <property type="evidence" value="ECO:0007669"/>
    <property type="project" value="InterPro"/>
</dbReference>
<dbReference type="PANTHER" id="PTHR19241">
    <property type="entry name" value="ATP-BINDING CASSETTE TRANSPORTER"/>
    <property type="match status" value="1"/>
</dbReference>
<dbReference type="InterPro" id="IPR003593">
    <property type="entry name" value="AAA+_ATPase"/>
</dbReference>
<keyword evidence="3" id="KW-0813">Transport</keyword>
<feature type="transmembrane region" description="Helical" evidence="11">
    <location>
        <begin position="474"/>
        <end position="497"/>
    </location>
</feature>
<feature type="transmembrane region" description="Helical" evidence="11">
    <location>
        <begin position="553"/>
        <end position="574"/>
    </location>
</feature>
<gene>
    <name evidence="13" type="ORF">SETIT_2G162400v2</name>
</gene>
<dbReference type="FunFam" id="3.40.50.300:FF:000157">
    <property type="entry name" value="ABC transporter G family member 34"/>
    <property type="match status" value="1"/>
</dbReference>
<dbReference type="PROSITE" id="PS50893">
    <property type="entry name" value="ABC_TRANSPORTER_2"/>
    <property type="match status" value="2"/>
</dbReference>
<keyword evidence="8 11" id="KW-1133">Transmembrane helix</keyword>
<feature type="domain" description="ABC transporter" evidence="12">
    <location>
        <begin position="742"/>
        <end position="989"/>
    </location>
</feature>
<feature type="domain" description="ABC transporter" evidence="12">
    <location>
        <begin position="74"/>
        <end position="343"/>
    </location>
</feature>
<proteinExistence type="inferred from homology"/>
<evidence type="ECO:0000256" key="11">
    <source>
        <dbReference type="SAM" id="Phobius"/>
    </source>
</evidence>
<evidence type="ECO:0000259" key="12">
    <source>
        <dbReference type="PROSITE" id="PS50893"/>
    </source>
</evidence>
<accession>A0A368PZF9</accession>
<evidence type="ECO:0000256" key="2">
    <source>
        <dbReference type="ARBA" id="ARBA00006012"/>
    </source>
</evidence>
<evidence type="ECO:0000256" key="10">
    <source>
        <dbReference type="ARBA" id="ARBA00037747"/>
    </source>
</evidence>
<dbReference type="GO" id="GO:0005886">
    <property type="term" value="C:plasma membrane"/>
    <property type="evidence" value="ECO:0007669"/>
    <property type="project" value="UniProtKB-ARBA"/>
</dbReference>
<feature type="transmembrane region" description="Helical" evidence="11">
    <location>
        <begin position="1195"/>
        <end position="1219"/>
    </location>
</feature>
<dbReference type="Gene3D" id="3.40.50.300">
    <property type="entry name" value="P-loop containing nucleotide triphosphate hydrolases"/>
    <property type="match status" value="2"/>
</dbReference>
<keyword evidence="9 11" id="KW-0472">Membrane</keyword>
<dbReference type="STRING" id="4555.A0A368PZF9"/>
<feature type="transmembrane region" description="Helical" evidence="11">
    <location>
        <begin position="509"/>
        <end position="526"/>
    </location>
</feature>
<dbReference type="SUPFAM" id="SSF52540">
    <property type="entry name" value="P-loop containing nucleoside triphosphate hydrolases"/>
    <property type="match status" value="2"/>
</dbReference>
<name>A0A368PZF9_SETIT</name>
<dbReference type="Pfam" id="PF00005">
    <property type="entry name" value="ABC_tran"/>
    <property type="match status" value="2"/>
</dbReference>
<feature type="transmembrane region" description="Helical" evidence="11">
    <location>
        <begin position="441"/>
        <end position="459"/>
    </location>
</feature>
<comment type="function">
    <text evidence="10">May be a general defense protein.</text>
</comment>
<dbReference type="Pfam" id="PF01061">
    <property type="entry name" value="ABC2_membrane"/>
    <property type="match status" value="2"/>
</dbReference>
<dbReference type="OrthoDB" id="66620at2759"/>
<evidence type="ECO:0000256" key="8">
    <source>
        <dbReference type="ARBA" id="ARBA00022989"/>
    </source>
</evidence>
<dbReference type="Pfam" id="PF08370">
    <property type="entry name" value="PDR_assoc"/>
    <property type="match status" value="1"/>
</dbReference>
<dbReference type="SMART" id="SM00382">
    <property type="entry name" value="AAA"/>
    <property type="match status" value="2"/>
</dbReference>
<dbReference type="Pfam" id="PF19055">
    <property type="entry name" value="ABC2_membrane_7"/>
    <property type="match status" value="1"/>
</dbReference>
<dbReference type="GO" id="GO:0005524">
    <property type="term" value="F:ATP binding"/>
    <property type="evidence" value="ECO:0007669"/>
    <property type="project" value="UniProtKB-KW"/>
</dbReference>
<keyword evidence="7" id="KW-0067">ATP-binding</keyword>
<dbReference type="InterPro" id="IPR027417">
    <property type="entry name" value="P-loop_NTPase"/>
</dbReference>
<feature type="transmembrane region" description="Helical" evidence="11">
    <location>
        <begin position="1225"/>
        <end position="1245"/>
    </location>
</feature>
<evidence type="ECO:0000256" key="3">
    <source>
        <dbReference type="ARBA" id="ARBA00022448"/>
    </source>
</evidence>
<reference evidence="13" key="2">
    <citation type="submission" date="2015-07" db="EMBL/GenBank/DDBJ databases">
        <authorList>
            <person name="Noorani M."/>
        </authorList>
    </citation>
    <scope>NUCLEOTIDE SEQUENCE</scope>
    <source>
        <strain evidence="13">Yugu1</strain>
    </source>
</reference>
<evidence type="ECO:0000256" key="1">
    <source>
        <dbReference type="ARBA" id="ARBA00004141"/>
    </source>
</evidence>
<reference evidence="13" key="1">
    <citation type="journal article" date="2012" name="Nat. Biotechnol.">
        <title>Reference genome sequence of the model plant Setaria.</title>
        <authorList>
            <person name="Bennetzen J.L."/>
            <person name="Schmutz J."/>
            <person name="Wang H."/>
            <person name="Percifield R."/>
            <person name="Hawkins J."/>
            <person name="Pontaroli A.C."/>
            <person name="Estep M."/>
            <person name="Feng L."/>
            <person name="Vaughn J.N."/>
            <person name="Grimwood J."/>
            <person name="Jenkins J."/>
            <person name="Barry K."/>
            <person name="Lindquist E."/>
            <person name="Hellsten U."/>
            <person name="Deshpande S."/>
            <person name="Wang X."/>
            <person name="Wu X."/>
            <person name="Mitros T."/>
            <person name="Triplett J."/>
            <person name="Yang X."/>
            <person name="Ye C.Y."/>
            <person name="Mauro-Herrera M."/>
            <person name="Wang L."/>
            <person name="Li P."/>
            <person name="Sharma M."/>
            <person name="Sharma R."/>
            <person name="Ronald P.C."/>
            <person name="Panaud O."/>
            <person name="Kellogg E.A."/>
            <person name="Brutnell T.P."/>
            <person name="Doust A.N."/>
            <person name="Tuskan G.A."/>
            <person name="Rokhsar D."/>
            <person name="Devos K.M."/>
        </authorList>
    </citation>
    <scope>NUCLEOTIDE SEQUENCE [LARGE SCALE GENOMIC DNA]</scope>
    <source>
        <strain evidence="13">Yugu1</strain>
    </source>
</reference>
<sequence length="1337" mass="151378">MAAVAREQAPPLTHAENEEFLRMLRDARQWLGREAPEKVEVVFEDVSVQAEEHVGRRALPTLPNAVFNGAKAIVDSLNTCAAQKKTLKIINEVSGTLRPSRMTLVLGAPGSGKTTFLRALAGKLGSSLKLQGKVFYNGKTRPSTPHYLCSYVSQYDLHHAEMTVREIINFSSNLLGVNNEFEKLGDAIKRNMDASNEVYQELFSKATKLGEGSNLKTNYIIKILGLSDCADTIVGDALRRGISGGQKKRTTIGEMLVGRAKCFFMDDISTGLDSSTTFEIMTFLQQMTHLMDLTMVISLKQPDPETFELFDDIILLCEGRIIYHGPRHNVVGFFDTIGFTCPSRKNVADFLQEVTSKMDQQQYWAGAEREYQYHTIERFEKYFRAYNPPRLLEDKQCQKDDKQDSKASEAADSKNISKWNIFKACFLREVLLVKRNSPVHVFKAVQIILFAFVLATLFFRTEMSHNTVIDGNKFLGSLFIGVAVVNFNGMTELAMTVKRLPTFYKQRELLGLPGWAILTSIFLVNLPMSLTETGLWTCSTYYAIGYAPSPIRFFQQLLVLFAMHQMALSLYRLIASIGRTQVMTNMLGVQALIAMLILGGFVISKDDLQPWMRWGYWASPFTYSLNAVALNEFIDRRWATVFHFEDVNTTGEAVLKFRGLINEWHWYWVCVGVLFGFSLIFNLISIFALEFLNSPQEHHLKVKPQKNQDIEYNDQLVGGSKDPTDQGNLPFQPLTFVFSQINYFVDMPREMRKHGATEERLQLLRDVSGAFRPGVLTALMGITGAGKTTLLDVLAGRKTGGYIEGTVNIEGYPKRQDTFSRISGYCEQTDIHSPYLTVYESLQFSAYLRLPSEVNSHKRDMFVEEVMRLIELTDLRSAMVGIPGVTGLSAEQRKRLTIAVELVASPSIIFMDEPTTGLDARAAAIVMRTVRKTVNTGRTVVCTIHQPSIEIFESFDELLLMNRGGQLIYSGSLGPLSSTMINYFEAIPGVPRIKEGQNPAAWALDISSHAMEYAIGVDYSEIYRNSSLHRENMALVAELSKPRAGKKYLHFPPRYWPNFKAQCIACLWKQHCSFWKNPELNVARLFCTFGVSITFGMVFWHVGSTIKDEQDVLNILGTAYTSALFLGYMNCATLQPTVAMERVVFYREKASGMYSSLPYVIAQIAVEIPYIFIQVFIFSATVYPMAGFELTVTKFLWFVIYMILSFIDFTLFGMMVVALTPNEEIAAVLSFFIFMIWNSFSGFILPRKMIPTWWRWMYWADPAAWTVYGLMLSQLGDRMEFISVPGQPDQSVSEFVKDYLGLQDDHFALITTLHIALSTLFGVVFCLAIKYLKFQRR</sequence>